<dbReference type="STRING" id="1210086.GCA_001613105_07805"/>
<dbReference type="GO" id="GO:0016042">
    <property type="term" value="P:lipid catabolic process"/>
    <property type="evidence" value="ECO:0007669"/>
    <property type="project" value="InterPro"/>
</dbReference>
<name>A0A370IGP7_9NOCA</name>
<dbReference type="InterPro" id="IPR029058">
    <property type="entry name" value="AB_hydrolase_fold"/>
</dbReference>
<dbReference type="AlphaFoldDB" id="A0A370IGP7"/>
<dbReference type="InterPro" id="IPR002918">
    <property type="entry name" value="Lipase_EstA/Esterase_EstB"/>
</dbReference>
<evidence type="ECO:0000313" key="2">
    <source>
        <dbReference type="EMBL" id="RDI68614.1"/>
    </source>
</evidence>
<protein>
    <submittedName>
        <fullName evidence="2">Triacylglycerol esterase/lipase EstA (Alpha/beta hydrolase family)</fullName>
    </submittedName>
</protein>
<reference evidence="2 3" key="1">
    <citation type="submission" date="2018-07" db="EMBL/GenBank/DDBJ databases">
        <title>Genomic Encyclopedia of Type Strains, Phase IV (KMG-IV): sequencing the most valuable type-strain genomes for metagenomic binning, comparative biology and taxonomic classification.</title>
        <authorList>
            <person name="Goeker M."/>
        </authorList>
    </citation>
    <scope>NUCLEOTIDE SEQUENCE [LARGE SCALE GENOMIC DNA]</scope>
    <source>
        <strain evidence="2 3">DSM 44290</strain>
    </source>
</reference>
<keyword evidence="1" id="KW-0732">Signal</keyword>
<dbReference type="PANTHER" id="PTHR32015">
    <property type="entry name" value="FASTING INDUCED LIPASE"/>
    <property type="match status" value="1"/>
</dbReference>
<dbReference type="PANTHER" id="PTHR32015:SF1">
    <property type="entry name" value="LIPASE"/>
    <property type="match status" value="1"/>
</dbReference>
<keyword evidence="2" id="KW-0378">Hydrolase</keyword>
<comment type="caution">
    <text evidence="2">The sequence shown here is derived from an EMBL/GenBank/DDBJ whole genome shotgun (WGS) entry which is preliminary data.</text>
</comment>
<evidence type="ECO:0000256" key="1">
    <source>
        <dbReference type="SAM" id="SignalP"/>
    </source>
</evidence>
<accession>A0A370IGP7</accession>
<proteinExistence type="predicted"/>
<sequence length="300" mass="31766">MHSAVMRRILVRTCLTIAFLLVGGTGLATSVVADTGSADVDLVPPPPGANNWSCRPSAAHPRPVVLLHGTFENRLQNWAALSPALADAGYCVFALDYGKSAGGWLSGIGPMIPSAHEIADFVDRVLAATGAPQVDIVGHSQGGMLPRYYMKELGGADKVHTLVGLAPNNRGTTWGLIGLPLTAVPPITDALCPACLEEHADSAFIRELNSGPMTLPQVRYTVIRSDYDEFATPHSTSFLPPGPNVTNILLQDVCPRDFSEHMLISADPIAIRLTLNALDPERPVTPVCPAVQVGSAGGWR</sequence>
<dbReference type="Gene3D" id="3.40.50.1820">
    <property type="entry name" value="alpha/beta hydrolase"/>
    <property type="match status" value="1"/>
</dbReference>
<organism evidence="2 3">
    <name type="scientific">Nocardia pseudobrasiliensis</name>
    <dbReference type="NCBI Taxonomy" id="45979"/>
    <lineage>
        <taxon>Bacteria</taxon>
        <taxon>Bacillati</taxon>
        <taxon>Actinomycetota</taxon>
        <taxon>Actinomycetes</taxon>
        <taxon>Mycobacteriales</taxon>
        <taxon>Nocardiaceae</taxon>
        <taxon>Nocardia</taxon>
    </lineage>
</organism>
<dbReference type="GO" id="GO:0016298">
    <property type="term" value="F:lipase activity"/>
    <property type="evidence" value="ECO:0007669"/>
    <property type="project" value="TreeGrafter"/>
</dbReference>
<gene>
    <name evidence="2" type="ORF">DFR76_101149</name>
</gene>
<feature type="chain" id="PRO_5039012931" evidence="1">
    <location>
        <begin position="34"/>
        <end position="300"/>
    </location>
</feature>
<keyword evidence="3" id="KW-1185">Reference proteome</keyword>
<dbReference type="SUPFAM" id="SSF53474">
    <property type="entry name" value="alpha/beta-Hydrolases"/>
    <property type="match status" value="1"/>
</dbReference>
<dbReference type="Proteomes" id="UP000254869">
    <property type="component" value="Unassembled WGS sequence"/>
</dbReference>
<dbReference type="Pfam" id="PF01674">
    <property type="entry name" value="Lipase_2"/>
    <property type="match status" value="1"/>
</dbReference>
<dbReference type="EMBL" id="QQBC01000001">
    <property type="protein sequence ID" value="RDI68614.1"/>
    <property type="molecule type" value="Genomic_DNA"/>
</dbReference>
<evidence type="ECO:0000313" key="3">
    <source>
        <dbReference type="Proteomes" id="UP000254869"/>
    </source>
</evidence>
<feature type="signal peptide" evidence="1">
    <location>
        <begin position="1"/>
        <end position="33"/>
    </location>
</feature>